<feature type="domain" description="Circularly permuted ATP-grasp type 2" evidence="3">
    <location>
        <begin position="74"/>
        <end position="444"/>
    </location>
</feature>
<comment type="caution">
    <text evidence="4">The sequence shown here is derived from an EMBL/GenBank/DDBJ whole genome shotgun (WGS) entry which is preliminary data.</text>
</comment>
<dbReference type="Pfam" id="PF04168">
    <property type="entry name" value="Alpha-E"/>
    <property type="match status" value="1"/>
</dbReference>
<dbReference type="Gene3D" id="3.40.50.11290">
    <property type="match status" value="1"/>
</dbReference>
<organism evidence="4 5">
    <name type="scientific">Oceanospirillum sediminis</name>
    <dbReference type="NCBI Taxonomy" id="2760088"/>
    <lineage>
        <taxon>Bacteria</taxon>
        <taxon>Pseudomonadati</taxon>
        <taxon>Pseudomonadota</taxon>
        <taxon>Gammaproteobacteria</taxon>
        <taxon>Oceanospirillales</taxon>
        <taxon>Oceanospirillaceae</taxon>
        <taxon>Oceanospirillum</taxon>
    </lineage>
</organism>
<gene>
    <name evidence="4" type="ORF">H4O21_19875</name>
</gene>
<keyword evidence="5" id="KW-1185">Reference proteome</keyword>
<evidence type="ECO:0000313" key="4">
    <source>
        <dbReference type="EMBL" id="MBB1488873.1"/>
    </source>
</evidence>
<dbReference type="InterPro" id="IPR007296">
    <property type="entry name" value="DUF403"/>
</dbReference>
<dbReference type="PANTHER" id="PTHR34595:SF2">
    <property type="entry name" value="BLR2978 PROTEIN"/>
    <property type="match status" value="1"/>
</dbReference>
<dbReference type="PANTHER" id="PTHR34595">
    <property type="entry name" value="BLR5612 PROTEIN"/>
    <property type="match status" value="1"/>
</dbReference>
<name>A0A839ITU4_9GAMM</name>
<evidence type="ECO:0000259" key="3">
    <source>
        <dbReference type="Pfam" id="PF14403"/>
    </source>
</evidence>
<protein>
    <submittedName>
        <fullName evidence="4">Circularly permuted type 2 ATP-grasp protein</fullName>
    </submittedName>
</protein>
<dbReference type="RefSeq" id="WP_182810645.1">
    <property type="nucleotide sequence ID" value="NZ_JACJFM010000037.1"/>
</dbReference>
<proteinExistence type="predicted"/>
<dbReference type="Proteomes" id="UP000565262">
    <property type="component" value="Unassembled WGS sequence"/>
</dbReference>
<evidence type="ECO:0000256" key="1">
    <source>
        <dbReference type="SAM" id="MobiDB-lite"/>
    </source>
</evidence>
<evidence type="ECO:0000259" key="2">
    <source>
        <dbReference type="Pfam" id="PF04168"/>
    </source>
</evidence>
<dbReference type="SUPFAM" id="SSF56059">
    <property type="entry name" value="Glutathione synthetase ATP-binding domain-like"/>
    <property type="match status" value="1"/>
</dbReference>
<dbReference type="EMBL" id="JACJFM010000037">
    <property type="protein sequence ID" value="MBB1488873.1"/>
    <property type="molecule type" value="Genomic_DNA"/>
</dbReference>
<sequence length="854" mass="96767">MEMCFTDYLLHSNPTDEAVGEDGEFARHWQTLINKLSELSRDDLNGRANEAYRLLQEYGMMDQEHQNWQLDPLPMVLSEEDWRFLEQGAIQRQQLLNEVYQDLYGEQKLLKQGLLPANLIRRHKGYLRERVVGEGQAAQPLFISAMDIGRDLSGQFRVLADHCQCPNGIGMLLENRIINRRVMGEAFNECGVRRITRFFRILQETINQQLEGARDPKVVILSPGPEHTSYSEHAYLASYMGYTLVRSADLTVRKGKVWLKTLRGLRLVDVIIRWVQDSDIDSLELPEYSMNGIPGLLQAVRAGNVKVFNPLGAGLVESPALMPYLPGIAEALQGKPLLLDSIQVNWLGEHQDNSEAELLTLTGEKVIPNAAEISSDTLSDDAHYTEADRLPANTLPEDYLNRMPLNLTQAPFWQQGRLVSRPVFLRIFMINSPDGVYVMPGAICQSLPLNDRDNSSDADEQNTDDSSETLNEVVQVKDTWIRSSQPVNELNSQRKRNRYPDLALVEGAVPSRTAENLYWLGRYLERGESTVRLIRQLTEKHSEGAASSDANFIAMTELFALGISGGYLLYPYHCQLSEDDSEVQAQVSQTIIDGLNHQQWPGALVQTLDAFYASACEVRDLLSDDSWRFVDDLKDEINSLKKHRISSTSRVVQARLDRIIGYLMAFNGSTSDSMPNSNGWFMLEIGRRIERAQQLLAMLEYTLGQELPENQQNLVLDETLSSQLSLVTYRRRYRIYQSVESAIELLILDGEYPRSLAYQLKQLQQLSQQLPPKKRPGLLEEHDKALLKAITACQLTDRESLAEADDAGLRSTLSSLIQQINSQLDVFGDMLLLNYFSHTKTARPLAWSQMAQQI</sequence>
<dbReference type="InterPro" id="IPR025841">
    <property type="entry name" value="CP_ATPgrasp_2"/>
</dbReference>
<dbReference type="Pfam" id="PF14403">
    <property type="entry name" value="CP_ATPgrasp_2"/>
    <property type="match status" value="1"/>
</dbReference>
<accession>A0A839ITU4</accession>
<dbReference type="InterPro" id="IPR051680">
    <property type="entry name" value="ATP-dep_Glu-Cys_Ligase-2"/>
</dbReference>
<feature type="domain" description="DUF403" evidence="2">
    <location>
        <begin position="510"/>
        <end position="836"/>
    </location>
</feature>
<reference evidence="4 5" key="1">
    <citation type="submission" date="2020-08" db="EMBL/GenBank/DDBJ databases">
        <title>Oceanospirillum sp. nov. isolated from marine sediment.</title>
        <authorList>
            <person name="Ji X."/>
        </authorList>
    </citation>
    <scope>NUCLEOTIDE SEQUENCE [LARGE SCALE GENOMIC DNA]</scope>
    <source>
        <strain evidence="4 5">D5</strain>
    </source>
</reference>
<dbReference type="AlphaFoldDB" id="A0A839ITU4"/>
<feature type="compositionally biased region" description="Acidic residues" evidence="1">
    <location>
        <begin position="456"/>
        <end position="467"/>
    </location>
</feature>
<feature type="region of interest" description="Disordered" evidence="1">
    <location>
        <begin position="449"/>
        <end position="470"/>
    </location>
</feature>
<evidence type="ECO:0000313" key="5">
    <source>
        <dbReference type="Proteomes" id="UP000565262"/>
    </source>
</evidence>